<dbReference type="Gene3D" id="3.40.630.30">
    <property type="match status" value="1"/>
</dbReference>
<dbReference type="InterPro" id="IPR053013">
    <property type="entry name" value="LAT"/>
</dbReference>
<accession>A0A9P4WVU3</accession>
<name>A0A9P4WVU3_9PLEO</name>
<dbReference type="Pfam" id="PF22998">
    <property type="entry name" value="GNAT_LYC1-like"/>
    <property type="match status" value="1"/>
</dbReference>
<dbReference type="AlphaFoldDB" id="A0A9P4WVU3"/>
<dbReference type="InterPro" id="IPR055100">
    <property type="entry name" value="GNAT_LYC1-like"/>
</dbReference>
<evidence type="ECO:0000313" key="3">
    <source>
        <dbReference type="Proteomes" id="UP000758155"/>
    </source>
</evidence>
<dbReference type="EMBL" id="SWKV01000012">
    <property type="protein sequence ID" value="KAF3043470.1"/>
    <property type="molecule type" value="Genomic_DNA"/>
</dbReference>
<proteinExistence type="predicted"/>
<dbReference type="PANTHER" id="PTHR34815:SF4">
    <property type="entry name" value="N-ACETYLTRANSFERASE DOMAIN-CONTAINING PROTEIN"/>
    <property type="match status" value="1"/>
</dbReference>
<sequence length="393" mass="43793">MSANVDLPKGDSPSLALVHPTEEEQLIQSKLNGAEWRGALSPSAYLRREIALSQQALTKEGGITYWILVDTALENNPLNPKSGTRLPLASCETYRKKALVWRDERLQEVVSHGVGSVFCGQHLRGRGYAQRMMTELAKALQTHQTEDKECLFTILYSDIGKKYYAKFGWGPFPSSHVALPASLSTPTADLPFARPLYSGDLLEICKVDEELIRKSLQSRPKGSRPAVALIPDHETIQWHHAREEFVGQEVHGRVPEIKGAIVGDEVGKRVWCYWTRVWYNEDVSVVKGNKLHVLRLVVEDDVLGLRHASEGDGKAVAALLAFAQREAEEWRTEHVEIWSPSASALAGAKMLVKSARVVDRDAESIASLLWYPEHGGAAADHVDWIANEKYGWC</sequence>
<protein>
    <recommendedName>
        <fullName evidence="1">LYC1 C-terminal domain-containing protein</fullName>
    </recommendedName>
</protein>
<comment type="caution">
    <text evidence="2">The sequence shown here is derived from an EMBL/GenBank/DDBJ whole genome shotgun (WGS) entry which is preliminary data.</text>
</comment>
<keyword evidence="3" id="KW-1185">Reference proteome</keyword>
<dbReference type="PANTHER" id="PTHR34815">
    <property type="entry name" value="LYSINE ACETYLTRANSFERASE"/>
    <property type="match status" value="1"/>
</dbReference>
<evidence type="ECO:0000259" key="1">
    <source>
        <dbReference type="Pfam" id="PF22998"/>
    </source>
</evidence>
<dbReference type="OrthoDB" id="2020070at2759"/>
<organism evidence="2 3">
    <name type="scientific">Didymella heteroderae</name>
    <dbReference type="NCBI Taxonomy" id="1769908"/>
    <lineage>
        <taxon>Eukaryota</taxon>
        <taxon>Fungi</taxon>
        <taxon>Dikarya</taxon>
        <taxon>Ascomycota</taxon>
        <taxon>Pezizomycotina</taxon>
        <taxon>Dothideomycetes</taxon>
        <taxon>Pleosporomycetidae</taxon>
        <taxon>Pleosporales</taxon>
        <taxon>Pleosporineae</taxon>
        <taxon>Didymellaceae</taxon>
        <taxon>Didymella</taxon>
    </lineage>
</organism>
<gene>
    <name evidence="2" type="ORF">E8E12_009119</name>
</gene>
<dbReference type="InterPro" id="IPR016181">
    <property type="entry name" value="Acyl_CoA_acyltransferase"/>
</dbReference>
<evidence type="ECO:0000313" key="2">
    <source>
        <dbReference type="EMBL" id="KAF3043470.1"/>
    </source>
</evidence>
<feature type="domain" description="LYC1 C-terminal" evidence="1">
    <location>
        <begin position="176"/>
        <end position="393"/>
    </location>
</feature>
<dbReference type="SUPFAM" id="SSF55729">
    <property type="entry name" value="Acyl-CoA N-acyltransferases (Nat)"/>
    <property type="match status" value="1"/>
</dbReference>
<reference evidence="2" key="1">
    <citation type="submission" date="2019-04" db="EMBL/GenBank/DDBJ databases">
        <title>Sequencing of skin fungus with MAO and IRED activity.</title>
        <authorList>
            <person name="Marsaioli A.J."/>
            <person name="Bonatto J.M.C."/>
            <person name="Reis Junior O."/>
        </authorList>
    </citation>
    <scope>NUCLEOTIDE SEQUENCE</scope>
    <source>
        <strain evidence="2">28M1</strain>
    </source>
</reference>
<dbReference type="Proteomes" id="UP000758155">
    <property type="component" value="Unassembled WGS sequence"/>
</dbReference>